<sequence>MESNPLIFDISSDDDEATSAWEDPKADDYDWLSEVLEAVDKGFDESDEVVVVGEVNPKKSKSCNSTVRKVVDDDDDDCVVLEGDPDKALSDINDPQEDSDELLIVGQKGQIACRDFPHPRHDCAKFPFSSTSHEQHCELCHCFVCDMRAPCSYWYSGISKSDHCHATDKEEMWKTLRKNFRLGRNIPVPVSVSKAAVTSHPTSVPQLNQASHHDIIRLTSQSQVSRLTSTRAAGNCIPQNHVPRPSIIRSCSSSTRYGNPYNPSVGSRHALNKNTMQSRSVSQQLLGVHNTVIRRDRGIKLSNLGSQFVSSNTMSKRLDTGITSAMNRTAYVPSENITSAHGSHYQQNPASVTTSNDGNPIGWSNVCSGSNLGAYTHQSSSQPSMDSVFSNSAPSQSSLYSQFVPQSNEHQDANQLQNLNQPATNYGFSDFDFNWVNNISQSNQKSSVDHLQLQTTGPTNEEEIFKEVNERDKSYYELDSLFFDNQSIPEGSVTAELNAPSPEHISFDAGMLFFDIDTSWDQLTRA</sequence>
<accession>A0A061DNA6</accession>
<dbReference type="PANTHER" id="PTHR33443:SF35">
    <property type="entry name" value="VQ DOMAIN-CONTAINING PROTEIN"/>
    <property type="match status" value="1"/>
</dbReference>
<dbReference type="EMBL" id="CM001879">
    <property type="protein sequence ID" value="EOX94279.1"/>
    <property type="molecule type" value="Genomic_DNA"/>
</dbReference>
<organism evidence="2 3">
    <name type="scientific">Theobroma cacao</name>
    <name type="common">Cacao</name>
    <name type="synonym">Cocoa</name>
    <dbReference type="NCBI Taxonomy" id="3641"/>
    <lineage>
        <taxon>Eukaryota</taxon>
        <taxon>Viridiplantae</taxon>
        <taxon>Streptophyta</taxon>
        <taxon>Embryophyta</taxon>
        <taxon>Tracheophyta</taxon>
        <taxon>Spermatophyta</taxon>
        <taxon>Magnoliopsida</taxon>
        <taxon>eudicotyledons</taxon>
        <taxon>Gunneridae</taxon>
        <taxon>Pentapetalae</taxon>
        <taxon>rosids</taxon>
        <taxon>malvids</taxon>
        <taxon>Malvales</taxon>
        <taxon>Malvaceae</taxon>
        <taxon>Byttnerioideae</taxon>
        <taxon>Theobroma</taxon>
    </lineage>
</organism>
<dbReference type="eggNOG" id="ENOG502QWDN">
    <property type="taxonomic scope" value="Eukaryota"/>
</dbReference>
<reference evidence="2 3" key="1">
    <citation type="journal article" date="2013" name="Genome Biol.">
        <title>The genome sequence of the most widely cultivated cacao type and its use to identify candidate genes regulating pod color.</title>
        <authorList>
            <person name="Motamayor J.C."/>
            <person name="Mockaitis K."/>
            <person name="Schmutz J."/>
            <person name="Haiminen N."/>
            <person name="Iii D.L."/>
            <person name="Cornejo O."/>
            <person name="Findley S.D."/>
            <person name="Zheng P."/>
            <person name="Utro F."/>
            <person name="Royaert S."/>
            <person name="Saski C."/>
            <person name="Jenkins J."/>
            <person name="Podicheti R."/>
            <person name="Zhao M."/>
            <person name="Scheffler B.E."/>
            <person name="Stack J.C."/>
            <person name="Feltus F.A."/>
            <person name="Mustiga G.M."/>
            <person name="Amores F."/>
            <person name="Phillips W."/>
            <person name="Marelli J.P."/>
            <person name="May G.D."/>
            <person name="Shapiro H."/>
            <person name="Ma J."/>
            <person name="Bustamante C.D."/>
            <person name="Schnell R.J."/>
            <person name="Main D."/>
            <person name="Gilbert D."/>
            <person name="Parida L."/>
            <person name="Kuhn D.N."/>
        </authorList>
    </citation>
    <scope>NUCLEOTIDE SEQUENCE [LARGE SCALE GENOMIC DNA]</scope>
    <source>
        <strain evidence="3">cv. Matina 1-6</strain>
    </source>
</reference>
<evidence type="ECO:0000313" key="2">
    <source>
        <dbReference type="EMBL" id="EOX94279.1"/>
    </source>
</evidence>
<dbReference type="InParanoid" id="A0A061DNA6"/>
<protein>
    <submittedName>
        <fullName evidence="2">RPM1 interacting protein 13, putative isoform 1</fullName>
    </submittedName>
</protein>
<dbReference type="PANTHER" id="PTHR33443">
    <property type="entry name" value="ZGC:112980"/>
    <property type="match status" value="1"/>
</dbReference>
<dbReference type="Gramene" id="EOX94279">
    <property type="protein sequence ID" value="EOX94279"/>
    <property type="gene ID" value="TCM_003859"/>
</dbReference>
<name>A0A061DNA6_THECC</name>
<evidence type="ECO:0000256" key="1">
    <source>
        <dbReference type="SAM" id="MobiDB-lite"/>
    </source>
</evidence>
<keyword evidence="3" id="KW-1185">Reference proteome</keyword>
<dbReference type="OMA" id="NIGHCHA"/>
<dbReference type="HOGENOM" id="CLU_026123_0_0_1"/>
<evidence type="ECO:0000313" key="3">
    <source>
        <dbReference type="Proteomes" id="UP000026915"/>
    </source>
</evidence>
<dbReference type="FunCoup" id="A0A061DNA6">
    <property type="interactions" value="686"/>
</dbReference>
<gene>
    <name evidence="2" type="ORF">TCM_003859</name>
</gene>
<proteinExistence type="predicted"/>
<dbReference type="Proteomes" id="UP000026915">
    <property type="component" value="Chromosome 1"/>
</dbReference>
<dbReference type="InterPro" id="IPR053234">
    <property type="entry name" value="RPM1_Interactor"/>
</dbReference>
<dbReference type="STRING" id="3641.A0A061DNA6"/>
<feature type="region of interest" description="Disordered" evidence="1">
    <location>
        <begin position="1"/>
        <end position="22"/>
    </location>
</feature>
<dbReference type="AlphaFoldDB" id="A0A061DNA6"/>